<protein>
    <submittedName>
        <fullName evidence="3">Ethanolamine utilization protein EutN</fullName>
    </submittedName>
</protein>
<dbReference type="PROSITE" id="PS51932">
    <property type="entry name" value="BMV"/>
    <property type="match status" value="1"/>
</dbReference>
<dbReference type="CDD" id="cd01614">
    <property type="entry name" value="EutN_CcmL"/>
    <property type="match status" value="1"/>
</dbReference>
<organism evidence="3 4">
    <name type="scientific">Candidatus Schekmanbacteria bacterium RBG_13_48_7</name>
    <dbReference type="NCBI Taxonomy" id="1817878"/>
    <lineage>
        <taxon>Bacteria</taxon>
        <taxon>Candidatus Schekmaniibacteriota</taxon>
    </lineage>
</organism>
<dbReference type="Gene3D" id="2.40.50.220">
    <property type="entry name" value="EutN/Ccml"/>
    <property type="match status" value="1"/>
</dbReference>
<comment type="caution">
    <text evidence="3">The sequence shown here is derived from an EMBL/GenBank/DDBJ whole genome shotgun (WGS) entry which is preliminary data.</text>
</comment>
<sequence>MHLGRVLGTVVATKKVENLEGLKLLTIQPLNHKLEPVEDPIVALDTIAMAGHGDIIYYTTGREASMVLKKPFPPVDAAVIGFVDEIDIEKDV</sequence>
<comment type="subcellular location">
    <subcellularLocation>
        <location evidence="1">Bacterial microcompartment</location>
    </subcellularLocation>
</comment>
<dbReference type="InterPro" id="IPR036677">
    <property type="entry name" value="EutN_CcmL_sf"/>
</dbReference>
<keyword evidence="2" id="KW-1283">Bacterial microcompartment</keyword>
<evidence type="ECO:0000313" key="4">
    <source>
        <dbReference type="Proteomes" id="UP000179266"/>
    </source>
</evidence>
<proteinExistence type="predicted"/>
<dbReference type="Proteomes" id="UP000179266">
    <property type="component" value="Unassembled WGS sequence"/>
</dbReference>
<dbReference type="EMBL" id="MGDD01000298">
    <property type="protein sequence ID" value="OGL42932.1"/>
    <property type="molecule type" value="Genomic_DNA"/>
</dbReference>
<evidence type="ECO:0000256" key="2">
    <source>
        <dbReference type="ARBA" id="ARBA00024446"/>
    </source>
</evidence>
<dbReference type="AlphaFoldDB" id="A0A1F7RMY6"/>
<dbReference type="SUPFAM" id="SSF159133">
    <property type="entry name" value="EutN/CcmL-like"/>
    <property type="match status" value="1"/>
</dbReference>
<gene>
    <name evidence="3" type="ORF">A2161_09205</name>
</gene>
<dbReference type="Pfam" id="PF03319">
    <property type="entry name" value="EutN_CcmL"/>
    <property type="match status" value="1"/>
</dbReference>
<dbReference type="InterPro" id="IPR004992">
    <property type="entry name" value="EutN_CcmL"/>
</dbReference>
<accession>A0A1F7RMY6</accession>
<reference evidence="3 4" key="1">
    <citation type="journal article" date="2016" name="Nat. Commun.">
        <title>Thousands of microbial genomes shed light on interconnected biogeochemical processes in an aquifer system.</title>
        <authorList>
            <person name="Anantharaman K."/>
            <person name="Brown C.T."/>
            <person name="Hug L.A."/>
            <person name="Sharon I."/>
            <person name="Castelle C.J."/>
            <person name="Probst A.J."/>
            <person name="Thomas B.C."/>
            <person name="Singh A."/>
            <person name="Wilkins M.J."/>
            <person name="Karaoz U."/>
            <person name="Brodie E.L."/>
            <person name="Williams K.H."/>
            <person name="Hubbard S.S."/>
            <person name="Banfield J.F."/>
        </authorList>
    </citation>
    <scope>NUCLEOTIDE SEQUENCE [LARGE SCALE GENOMIC DNA]</scope>
</reference>
<dbReference type="PANTHER" id="PTHR36539">
    <property type="entry name" value="ETHANOLAMINE UTILIZATION PROTEIN EUTN"/>
    <property type="match status" value="1"/>
</dbReference>
<evidence type="ECO:0000313" key="3">
    <source>
        <dbReference type="EMBL" id="OGL42932.1"/>
    </source>
</evidence>
<name>A0A1F7RMY6_9BACT</name>
<dbReference type="GO" id="GO:0031469">
    <property type="term" value="C:bacterial microcompartment"/>
    <property type="evidence" value="ECO:0007669"/>
    <property type="project" value="UniProtKB-SubCell"/>
</dbReference>
<evidence type="ECO:0000256" key="1">
    <source>
        <dbReference type="ARBA" id="ARBA00024322"/>
    </source>
</evidence>